<protein>
    <submittedName>
        <fullName evidence="2">Type IV pilus modification protein PilV</fullName>
    </submittedName>
</protein>
<keyword evidence="3" id="KW-1185">Reference proteome</keyword>
<dbReference type="RefSeq" id="WP_135250452.1">
    <property type="nucleotide sequence ID" value="NZ_SMLK01000004.1"/>
</dbReference>
<keyword evidence="1" id="KW-1133">Transmembrane helix</keyword>
<sequence>MSRRRSRGFTLIEVLVSILVLSFGILGISGMFAFSVQMPKLSSYRTAAVNIAASHVDKVRANAAGFYEGAYEKPMSYDGTFNAISVPVCTYPACTPLALADMDSAETSSLARKELPAGGMLLSCTPSPCGPASTGHVWVIWQEPQTRFALQSAASDNCPNAVTSAFNNPRPRCVYLPFQP</sequence>
<keyword evidence="1" id="KW-0812">Transmembrane</keyword>
<dbReference type="InterPro" id="IPR013362">
    <property type="entry name" value="Pilus_4_PilV"/>
</dbReference>
<dbReference type="EMBL" id="SMLK01000004">
    <property type="protein sequence ID" value="TFZ00266.1"/>
    <property type="molecule type" value="Genomic_DNA"/>
</dbReference>
<evidence type="ECO:0000256" key="1">
    <source>
        <dbReference type="SAM" id="Phobius"/>
    </source>
</evidence>
<dbReference type="Pfam" id="PF07963">
    <property type="entry name" value="N_methyl"/>
    <property type="match status" value="1"/>
</dbReference>
<keyword evidence="1" id="KW-0472">Membrane</keyword>
<reference evidence="2 3" key="1">
    <citation type="submission" date="2019-03" db="EMBL/GenBank/DDBJ databases">
        <title>Ramlibacter sp. 18x22-1, whole genome shotgun sequence.</title>
        <authorList>
            <person name="Zhang X."/>
            <person name="Feng G."/>
            <person name="Zhu H."/>
        </authorList>
    </citation>
    <scope>NUCLEOTIDE SEQUENCE [LARGE SCALE GENOMIC DNA]</scope>
    <source>
        <strain evidence="2 3">18x22-1</strain>
    </source>
</reference>
<dbReference type="PROSITE" id="PS00409">
    <property type="entry name" value="PROKAR_NTER_METHYL"/>
    <property type="match status" value="1"/>
</dbReference>
<dbReference type="NCBIfam" id="TIGR02523">
    <property type="entry name" value="type_IV_pilV"/>
    <property type="match status" value="1"/>
</dbReference>
<dbReference type="Proteomes" id="UP000297839">
    <property type="component" value="Unassembled WGS sequence"/>
</dbReference>
<dbReference type="InterPro" id="IPR012902">
    <property type="entry name" value="N_methyl_site"/>
</dbReference>
<proteinExistence type="predicted"/>
<dbReference type="AlphaFoldDB" id="A0A4Z0BLR2"/>
<gene>
    <name evidence="2" type="primary">pilV</name>
    <name evidence="2" type="ORF">EZ216_14295</name>
</gene>
<name>A0A4Z0BLR2_9BURK</name>
<feature type="transmembrane region" description="Helical" evidence="1">
    <location>
        <begin position="12"/>
        <end position="34"/>
    </location>
</feature>
<evidence type="ECO:0000313" key="2">
    <source>
        <dbReference type="EMBL" id="TFZ00266.1"/>
    </source>
</evidence>
<organism evidence="2 3">
    <name type="scientific">Ramlibacter humi</name>
    <dbReference type="NCBI Taxonomy" id="2530451"/>
    <lineage>
        <taxon>Bacteria</taxon>
        <taxon>Pseudomonadati</taxon>
        <taxon>Pseudomonadota</taxon>
        <taxon>Betaproteobacteria</taxon>
        <taxon>Burkholderiales</taxon>
        <taxon>Comamonadaceae</taxon>
        <taxon>Ramlibacter</taxon>
    </lineage>
</organism>
<evidence type="ECO:0000313" key="3">
    <source>
        <dbReference type="Proteomes" id="UP000297839"/>
    </source>
</evidence>
<accession>A0A4Z0BLR2</accession>
<comment type="caution">
    <text evidence="2">The sequence shown here is derived from an EMBL/GenBank/DDBJ whole genome shotgun (WGS) entry which is preliminary data.</text>
</comment>
<dbReference type="NCBIfam" id="TIGR02532">
    <property type="entry name" value="IV_pilin_GFxxxE"/>
    <property type="match status" value="1"/>
</dbReference>
<dbReference type="OrthoDB" id="8902321at2"/>